<reference evidence="1" key="1">
    <citation type="submission" date="2018-06" db="EMBL/GenBank/DDBJ databases">
        <authorList>
            <person name="Zhirakovskaya E."/>
        </authorList>
    </citation>
    <scope>NUCLEOTIDE SEQUENCE</scope>
</reference>
<sequence length="138" mass="15691">MNNISDKLGQYIKKKALELKQLNQAIKVSLPPDCHEHVDVVGIRGNQLIILTDSPVWRTRLRMMSQTMLEALHQHTGLKLNRVNIRMAPPQRVIEKPSPPHRVLSQQSSDIITQTARCIPDPDLQQALLKLAQKTKKP</sequence>
<gene>
    <name evidence="1" type="ORF">MNBD_GAMMA11-3068</name>
</gene>
<name>A0A3B0X5C4_9ZZZZ</name>
<evidence type="ECO:0008006" key="2">
    <source>
        <dbReference type="Google" id="ProtNLM"/>
    </source>
</evidence>
<accession>A0A3B0X5C4</accession>
<proteinExistence type="predicted"/>
<dbReference type="AlphaFoldDB" id="A0A3B0X5C4"/>
<dbReference type="InterPro" id="IPR007922">
    <property type="entry name" value="DciA-like"/>
</dbReference>
<evidence type="ECO:0000313" key="1">
    <source>
        <dbReference type="EMBL" id="VAW58117.1"/>
    </source>
</evidence>
<dbReference type="Pfam" id="PF05258">
    <property type="entry name" value="DciA"/>
    <property type="match status" value="1"/>
</dbReference>
<organism evidence="1">
    <name type="scientific">hydrothermal vent metagenome</name>
    <dbReference type="NCBI Taxonomy" id="652676"/>
    <lineage>
        <taxon>unclassified sequences</taxon>
        <taxon>metagenomes</taxon>
        <taxon>ecological metagenomes</taxon>
    </lineage>
</organism>
<dbReference type="EMBL" id="UOFG01000017">
    <property type="protein sequence ID" value="VAW58117.1"/>
    <property type="molecule type" value="Genomic_DNA"/>
</dbReference>
<protein>
    <recommendedName>
        <fullName evidence="2">Zn-ribbon-containing, possibly RNA-binding protein and truncated derivatives</fullName>
    </recommendedName>
</protein>